<dbReference type="GO" id="GO:0031992">
    <property type="term" value="F:energy transducer activity"/>
    <property type="evidence" value="ECO:0007669"/>
    <property type="project" value="TreeGrafter"/>
</dbReference>
<feature type="chain" id="PRO_5012410553" evidence="10">
    <location>
        <begin position="31"/>
        <end position="420"/>
    </location>
</feature>
<keyword evidence="8" id="KW-1133">Transmembrane helix</keyword>
<evidence type="ECO:0000256" key="8">
    <source>
        <dbReference type="ARBA" id="ARBA00022989"/>
    </source>
</evidence>
<dbReference type="SUPFAM" id="SSF74653">
    <property type="entry name" value="TolA/TonB C-terminal domain"/>
    <property type="match status" value="3"/>
</dbReference>
<dbReference type="InterPro" id="IPR006260">
    <property type="entry name" value="TonB/TolA_C"/>
</dbReference>
<dbReference type="Gene3D" id="3.30.1150.10">
    <property type="match status" value="3"/>
</dbReference>
<evidence type="ECO:0000256" key="4">
    <source>
        <dbReference type="ARBA" id="ARBA00022475"/>
    </source>
</evidence>
<comment type="subcellular location">
    <subcellularLocation>
        <location evidence="1">Cell inner membrane</location>
        <topology evidence="1">Single-pass membrane protein</topology>
        <orientation evidence="1">Periplasmic side</orientation>
    </subcellularLocation>
</comment>
<dbReference type="STRING" id="1077936.SAMN05421545_2349"/>
<keyword evidence="4" id="KW-1003">Cell membrane</keyword>
<dbReference type="InterPro" id="IPR037682">
    <property type="entry name" value="TonB_C"/>
</dbReference>
<dbReference type="NCBIfam" id="TIGR01352">
    <property type="entry name" value="tonB_Cterm"/>
    <property type="match status" value="1"/>
</dbReference>
<evidence type="ECO:0000256" key="6">
    <source>
        <dbReference type="ARBA" id="ARBA00022692"/>
    </source>
</evidence>
<organism evidence="12 13">
    <name type="scientific">Pontibacter lucknowensis</name>
    <dbReference type="NCBI Taxonomy" id="1077936"/>
    <lineage>
        <taxon>Bacteria</taxon>
        <taxon>Pseudomonadati</taxon>
        <taxon>Bacteroidota</taxon>
        <taxon>Cytophagia</taxon>
        <taxon>Cytophagales</taxon>
        <taxon>Hymenobacteraceae</taxon>
        <taxon>Pontibacter</taxon>
    </lineage>
</organism>
<dbReference type="EMBL" id="FTNM01000003">
    <property type="protein sequence ID" value="SIR11079.1"/>
    <property type="molecule type" value="Genomic_DNA"/>
</dbReference>
<evidence type="ECO:0000259" key="11">
    <source>
        <dbReference type="PROSITE" id="PS52015"/>
    </source>
</evidence>
<sequence length="420" mass="45733">MKNKNSIKILLAAPLLALSLSIGLQTDALAQQKKPAGEPYSYVQHMPQFKGGEAEMMKFLGTNIQYPAVAKSNGLEGLTVITFVVETDGTLNEIKAVKSLSPETDAEAMRVVKLMSGHWSPGRQNEEVVRVRYTLPIRFSLTESDRTAAANVSNRMPAFKGGTEAMQQAMQAHLALPAEAKKENLNARVVVKFYVDKEGQVSNVRLEGTKLKKMVGPGSELDYMDASTFQLQNKTMLAKLSESAMAAVKATSGQWEPALKNGQPIGSELVLPVQFLSSESGRGSEKMGVPSMTKYTKASYKIEEVDVKPTFKEGSFERYLAKNLRYPANTDFEGAVEVHLVIKEDGKVISMFSVGMGKEMHDAISGTIQKTQGMWNPGKVDGQPVAVSQKLTILFVTNDGSSKPADSNAKNADVIVTKFK</sequence>
<evidence type="ECO:0000256" key="5">
    <source>
        <dbReference type="ARBA" id="ARBA00022519"/>
    </source>
</evidence>
<feature type="signal peptide" evidence="10">
    <location>
        <begin position="1"/>
        <end position="30"/>
    </location>
</feature>
<evidence type="ECO:0000256" key="7">
    <source>
        <dbReference type="ARBA" id="ARBA00022927"/>
    </source>
</evidence>
<evidence type="ECO:0000256" key="2">
    <source>
        <dbReference type="ARBA" id="ARBA00006555"/>
    </source>
</evidence>
<keyword evidence="9" id="KW-0472">Membrane</keyword>
<dbReference type="PROSITE" id="PS52015">
    <property type="entry name" value="TONB_CTD"/>
    <property type="match status" value="1"/>
</dbReference>
<reference evidence="13" key="1">
    <citation type="submission" date="2017-01" db="EMBL/GenBank/DDBJ databases">
        <authorList>
            <person name="Varghese N."/>
            <person name="Submissions S."/>
        </authorList>
    </citation>
    <scope>NUCLEOTIDE SEQUENCE [LARGE SCALE GENOMIC DNA]</scope>
    <source>
        <strain evidence="13">DM9</strain>
    </source>
</reference>
<keyword evidence="5" id="KW-0997">Cell inner membrane</keyword>
<protein>
    <submittedName>
        <fullName evidence="12">TonB family C-terminal domain-containing protein</fullName>
    </submittedName>
</protein>
<comment type="similarity">
    <text evidence="2">Belongs to the TonB family.</text>
</comment>
<evidence type="ECO:0000256" key="1">
    <source>
        <dbReference type="ARBA" id="ARBA00004383"/>
    </source>
</evidence>
<evidence type="ECO:0000313" key="12">
    <source>
        <dbReference type="EMBL" id="SIR11079.1"/>
    </source>
</evidence>
<evidence type="ECO:0000256" key="3">
    <source>
        <dbReference type="ARBA" id="ARBA00022448"/>
    </source>
</evidence>
<accession>A0A1N6Y9C9</accession>
<dbReference type="GO" id="GO:0015031">
    <property type="term" value="P:protein transport"/>
    <property type="evidence" value="ECO:0007669"/>
    <property type="project" value="UniProtKB-KW"/>
</dbReference>
<keyword evidence="10" id="KW-0732">Signal</keyword>
<keyword evidence="3" id="KW-0813">Transport</keyword>
<feature type="domain" description="TonB C-terminal" evidence="11">
    <location>
        <begin position="51"/>
        <end position="148"/>
    </location>
</feature>
<dbReference type="AlphaFoldDB" id="A0A1N6Y9C9"/>
<keyword evidence="13" id="KW-1185">Reference proteome</keyword>
<dbReference type="GO" id="GO:0055085">
    <property type="term" value="P:transmembrane transport"/>
    <property type="evidence" value="ECO:0007669"/>
    <property type="project" value="InterPro"/>
</dbReference>
<evidence type="ECO:0000313" key="13">
    <source>
        <dbReference type="Proteomes" id="UP000185924"/>
    </source>
</evidence>
<evidence type="ECO:0000256" key="9">
    <source>
        <dbReference type="ARBA" id="ARBA00023136"/>
    </source>
</evidence>
<keyword evidence="7" id="KW-0653">Protein transport</keyword>
<dbReference type="Proteomes" id="UP000185924">
    <property type="component" value="Unassembled WGS sequence"/>
</dbReference>
<dbReference type="OrthoDB" id="1039448at2"/>
<dbReference type="GO" id="GO:0098797">
    <property type="term" value="C:plasma membrane protein complex"/>
    <property type="evidence" value="ECO:0007669"/>
    <property type="project" value="TreeGrafter"/>
</dbReference>
<keyword evidence="6" id="KW-0812">Transmembrane</keyword>
<dbReference type="InterPro" id="IPR051045">
    <property type="entry name" value="TonB-dependent_transducer"/>
</dbReference>
<dbReference type="PANTHER" id="PTHR33446">
    <property type="entry name" value="PROTEIN TONB-RELATED"/>
    <property type="match status" value="1"/>
</dbReference>
<evidence type="ECO:0000256" key="10">
    <source>
        <dbReference type="SAM" id="SignalP"/>
    </source>
</evidence>
<dbReference type="RefSeq" id="WP_076422251.1">
    <property type="nucleotide sequence ID" value="NZ_FTNM01000003.1"/>
</dbReference>
<dbReference type="Pfam" id="PF03544">
    <property type="entry name" value="TonB_C"/>
    <property type="match status" value="1"/>
</dbReference>
<gene>
    <name evidence="12" type="ORF">SAMN05421545_2349</name>
</gene>
<proteinExistence type="inferred from homology"/>
<dbReference type="PANTHER" id="PTHR33446:SF2">
    <property type="entry name" value="PROTEIN TONB"/>
    <property type="match status" value="1"/>
</dbReference>
<name>A0A1N6Y9C9_9BACT</name>